<comment type="similarity">
    <text evidence="2 10">Belongs to the fatty acyl-CoA reductase family.</text>
</comment>
<organism evidence="13 14">
    <name type="scientific">Phaedon cochleariae</name>
    <name type="common">Mustard beetle</name>
    <dbReference type="NCBI Taxonomy" id="80249"/>
    <lineage>
        <taxon>Eukaryota</taxon>
        <taxon>Metazoa</taxon>
        <taxon>Ecdysozoa</taxon>
        <taxon>Arthropoda</taxon>
        <taxon>Hexapoda</taxon>
        <taxon>Insecta</taxon>
        <taxon>Pterygota</taxon>
        <taxon>Neoptera</taxon>
        <taxon>Endopterygota</taxon>
        <taxon>Coleoptera</taxon>
        <taxon>Polyphaga</taxon>
        <taxon>Cucujiformia</taxon>
        <taxon>Chrysomeloidea</taxon>
        <taxon>Chrysomelidae</taxon>
        <taxon>Chrysomelinae</taxon>
        <taxon>Chrysomelini</taxon>
        <taxon>Phaedon</taxon>
    </lineage>
</organism>
<evidence type="ECO:0000259" key="11">
    <source>
        <dbReference type="Pfam" id="PF03015"/>
    </source>
</evidence>
<dbReference type="InterPro" id="IPR033640">
    <property type="entry name" value="FAR_C"/>
</dbReference>
<comment type="catalytic activity">
    <reaction evidence="9 10">
        <text>a long-chain fatty acyl-CoA + 2 NADPH + 2 H(+) = a long-chain primary fatty alcohol + 2 NADP(+) + CoA</text>
        <dbReference type="Rhea" id="RHEA:52716"/>
        <dbReference type="ChEBI" id="CHEBI:15378"/>
        <dbReference type="ChEBI" id="CHEBI:57287"/>
        <dbReference type="ChEBI" id="CHEBI:57783"/>
        <dbReference type="ChEBI" id="CHEBI:58349"/>
        <dbReference type="ChEBI" id="CHEBI:77396"/>
        <dbReference type="ChEBI" id="CHEBI:83139"/>
        <dbReference type="EC" id="1.2.1.84"/>
    </reaction>
</comment>
<reference evidence="13" key="2">
    <citation type="submission" date="2022-10" db="EMBL/GenBank/DDBJ databases">
        <authorList>
            <consortium name="ENA_rothamsted_submissions"/>
            <consortium name="culmorum"/>
            <person name="King R."/>
        </authorList>
    </citation>
    <scope>NUCLEOTIDE SEQUENCE</scope>
</reference>
<evidence type="ECO:0000256" key="1">
    <source>
        <dbReference type="ARBA" id="ARBA00004141"/>
    </source>
</evidence>
<dbReference type="Pfam" id="PF03015">
    <property type="entry name" value="Sterile"/>
    <property type="match status" value="1"/>
</dbReference>
<evidence type="ECO:0000313" key="14">
    <source>
        <dbReference type="Proteomes" id="UP001153737"/>
    </source>
</evidence>
<name>A0A9P0DNY9_PHACE</name>
<dbReference type="FunFam" id="3.40.50.720:FF:000143">
    <property type="entry name" value="Fatty acyl-CoA reductase"/>
    <property type="match status" value="1"/>
</dbReference>
<evidence type="ECO:0000256" key="9">
    <source>
        <dbReference type="ARBA" id="ARBA00052530"/>
    </source>
</evidence>
<dbReference type="InterPro" id="IPR026055">
    <property type="entry name" value="FAR"/>
</dbReference>
<dbReference type="GO" id="GO:0080019">
    <property type="term" value="F:alcohol-forming very long-chain fatty acyl-CoA reductase activity"/>
    <property type="evidence" value="ECO:0007669"/>
    <property type="project" value="InterPro"/>
</dbReference>
<dbReference type="EC" id="1.2.1.84" evidence="10"/>
<feature type="domain" description="Thioester reductase (TE)" evidence="12">
    <location>
        <begin position="23"/>
        <end position="292"/>
    </location>
</feature>
<dbReference type="OrthoDB" id="429813at2759"/>
<dbReference type="InterPro" id="IPR013120">
    <property type="entry name" value="FAR_NAD-bd"/>
</dbReference>
<keyword evidence="10" id="KW-0560">Oxidoreductase</keyword>
<dbReference type="SUPFAM" id="SSF51735">
    <property type="entry name" value="NAD(P)-binding Rossmann-fold domains"/>
    <property type="match status" value="1"/>
</dbReference>
<keyword evidence="6 10" id="KW-1133">Transmembrane helix</keyword>
<feature type="domain" description="Fatty acyl-CoA reductase C-terminal" evidence="11">
    <location>
        <begin position="365"/>
        <end position="462"/>
    </location>
</feature>
<dbReference type="GO" id="GO:0102965">
    <property type="term" value="F:alcohol-forming long-chain fatty acyl-CoA reductase activity"/>
    <property type="evidence" value="ECO:0007669"/>
    <property type="project" value="UniProtKB-EC"/>
</dbReference>
<dbReference type="GO" id="GO:0016020">
    <property type="term" value="C:membrane"/>
    <property type="evidence" value="ECO:0007669"/>
    <property type="project" value="UniProtKB-SubCell"/>
</dbReference>
<dbReference type="InterPro" id="IPR036291">
    <property type="entry name" value="NAD(P)-bd_dom_sf"/>
</dbReference>
<evidence type="ECO:0000256" key="4">
    <source>
        <dbReference type="ARBA" id="ARBA00022692"/>
    </source>
</evidence>
<dbReference type="Pfam" id="PF07993">
    <property type="entry name" value="NAD_binding_4"/>
    <property type="match status" value="1"/>
</dbReference>
<dbReference type="CDD" id="cd05236">
    <property type="entry name" value="FAR-N_SDR_e"/>
    <property type="match status" value="1"/>
</dbReference>
<evidence type="ECO:0000256" key="6">
    <source>
        <dbReference type="ARBA" id="ARBA00022989"/>
    </source>
</evidence>
<dbReference type="AlphaFoldDB" id="A0A9P0DNY9"/>
<evidence type="ECO:0000256" key="5">
    <source>
        <dbReference type="ARBA" id="ARBA00022857"/>
    </source>
</evidence>
<comment type="function">
    <text evidence="10">Catalyzes the reduction of fatty acyl-CoA to fatty alcohols.</text>
</comment>
<evidence type="ECO:0000259" key="12">
    <source>
        <dbReference type="Pfam" id="PF07993"/>
    </source>
</evidence>
<proteinExistence type="inferred from homology"/>
<gene>
    <name evidence="13" type="ORF">PHAECO_LOCUS10592</name>
</gene>
<evidence type="ECO:0000256" key="7">
    <source>
        <dbReference type="ARBA" id="ARBA00023098"/>
    </source>
</evidence>
<keyword evidence="4 10" id="KW-0812">Transmembrane</keyword>
<dbReference type="GO" id="GO:0005777">
    <property type="term" value="C:peroxisome"/>
    <property type="evidence" value="ECO:0007669"/>
    <property type="project" value="TreeGrafter"/>
</dbReference>
<keyword evidence="8 10" id="KW-0472">Membrane</keyword>
<dbReference type="PANTHER" id="PTHR11011">
    <property type="entry name" value="MALE STERILITY PROTEIN 2-RELATED"/>
    <property type="match status" value="1"/>
</dbReference>
<reference evidence="13" key="1">
    <citation type="submission" date="2022-01" db="EMBL/GenBank/DDBJ databases">
        <authorList>
            <person name="King R."/>
        </authorList>
    </citation>
    <scope>NUCLEOTIDE SEQUENCE</scope>
</reference>
<protein>
    <recommendedName>
        <fullName evidence="10">Fatty acyl-CoA reductase</fullName>
        <ecNumber evidence="10">1.2.1.84</ecNumber>
    </recommendedName>
</protein>
<dbReference type="Proteomes" id="UP001153737">
    <property type="component" value="Chromosome 6"/>
</dbReference>
<evidence type="ECO:0000256" key="8">
    <source>
        <dbReference type="ARBA" id="ARBA00023136"/>
    </source>
</evidence>
<keyword evidence="3 10" id="KW-0444">Lipid biosynthesis</keyword>
<comment type="subcellular location">
    <subcellularLocation>
        <location evidence="1">Membrane</location>
        <topology evidence="1">Multi-pass membrane protein</topology>
    </subcellularLocation>
</comment>
<evidence type="ECO:0000313" key="13">
    <source>
        <dbReference type="EMBL" id="CAH1173791.1"/>
    </source>
</evidence>
<feature type="transmembrane region" description="Helical" evidence="10">
    <location>
        <begin position="357"/>
        <end position="379"/>
    </location>
</feature>
<evidence type="ECO:0000256" key="2">
    <source>
        <dbReference type="ARBA" id="ARBA00005928"/>
    </source>
</evidence>
<evidence type="ECO:0000256" key="3">
    <source>
        <dbReference type="ARBA" id="ARBA00022516"/>
    </source>
</evidence>
<dbReference type="GO" id="GO:0035336">
    <property type="term" value="P:long-chain fatty-acyl-CoA metabolic process"/>
    <property type="evidence" value="ECO:0007669"/>
    <property type="project" value="TreeGrafter"/>
</dbReference>
<sequence>MSFLFDQKKLTLPEFYKGKSIFITGGSGFIGKVLIEKLLRSCPEIKNIYVLMRPKKNKSMQERVKAMFDVPLFEKLKSENVKAIDKVLGIQGDVSELNLGLSEKDVNTLINTVSIIFHNAASVRFDDFLKSAILTNTRSTRDIITLAKRMKSIDAFIYVSTVYCQADQDVIEEKVYPPKHDWRKAIELAENYDEETLQVLSQKYIHPLPNTYTFTKALSERAVFDLCENQLPAMIMRPSIVTPTICEPIAGWVDNFNGPVALNIIGVKGLLRILLGDTSTVHNNVFVDNVAKGLAIAAWKKSTMVNPCSVEIYNLANEFKMPLSHFHEMGKTIAVKNPPDSYVMTMTDILIVRNPTVFYFLTLLLHVLPGLMIDALLLLSGNKPRITKIYRKTYIASISLVRFNAITFRIRSENYEALQKILMNSDKSSFTYLSTGQSIHSKVAHQGAVDMWIGVKKYLLNETPIATEAAIRKYARFVTLQRIVTLTGKFAMGFLIVTKFILPGVTSLITEIVADDDS</sequence>
<dbReference type="PANTHER" id="PTHR11011:SF24">
    <property type="entry name" value="FATTY ACYL-COA REDUCTASE"/>
    <property type="match status" value="1"/>
</dbReference>
<evidence type="ECO:0000256" key="10">
    <source>
        <dbReference type="RuleBase" id="RU363097"/>
    </source>
</evidence>
<accession>A0A9P0DNY9</accession>
<dbReference type="Gene3D" id="3.40.50.720">
    <property type="entry name" value="NAD(P)-binding Rossmann-like Domain"/>
    <property type="match status" value="1"/>
</dbReference>
<dbReference type="EMBL" id="OU896712">
    <property type="protein sequence ID" value="CAH1173791.1"/>
    <property type="molecule type" value="Genomic_DNA"/>
</dbReference>
<keyword evidence="7 10" id="KW-0443">Lipid metabolism</keyword>
<keyword evidence="14" id="KW-1185">Reference proteome</keyword>
<keyword evidence="5 10" id="KW-0521">NADP</keyword>